<dbReference type="PROSITE" id="PS50812">
    <property type="entry name" value="PWWP"/>
    <property type="match status" value="1"/>
</dbReference>
<dbReference type="SUPFAM" id="SSF54928">
    <property type="entry name" value="RNA-binding domain, RBD"/>
    <property type="match status" value="1"/>
</dbReference>
<dbReference type="InterPro" id="IPR035979">
    <property type="entry name" value="RBD_domain_sf"/>
</dbReference>
<feature type="compositionally biased region" description="Polar residues" evidence="1">
    <location>
        <begin position="591"/>
        <end position="606"/>
    </location>
</feature>
<organism evidence="3 4">
    <name type="scientific">Stephania yunnanensis</name>
    <dbReference type="NCBI Taxonomy" id="152371"/>
    <lineage>
        <taxon>Eukaryota</taxon>
        <taxon>Viridiplantae</taxon>
        <taxon>Streptophyta</taxon>
        <taxon>Embryophyta</taxon>
        <taxon>Tracheophyta</taxon>
        <taxon>Spermatophyta</taxon>
        <taxon>Magnoliopsida</taxon>
        <taxon>Ranunculales</taxon>
        <taxon>Menispermaceae</taxon>
        <taxon>Menispermoideae</taxon>
        <taxon>Cissampelideae</taxon>
        <taxon>Stephania</taxon>
    </lineage>
</organism>
<sequence>MVVLSIDTDCDGDSDALDNAPLSQIFSKSRKRKKRFFPVPAVVVDSSSDDDDGDGGGDGDGGLEESEEDLGAKFRVGDLVWARTKQAAWWPGRICRRRRGKALVWFFERKRNRRRYVGEAEIVGFEGNFEAMLKVARGKCLEAVDSALAELGRRLVLGLTCHCQSVSAEAAREGEEVVGSEEKVFEPVQALGFVRSVAKSPWVDGVEALSAVRYGAQVNAFKSYISIERDWMYFQTMRLSDCGGADDDIAEADFGTSIEMQYNHSADDGKVQLMSQEAEILNASQIDKHNIFLEQMEDDSGMCKAKEEEQVSEILTHLRCLALDPFYTGTSDPRLENSISMHQKILKFRYLVYESNVDYVPVKLTRHRGYKVKGGIKSEMFGANLVLDGSIADVTLVEEKVDFSSGDNKIHTDESQVLPEVLDGSNAVVDRSREDAKADRTLNYLKELPAVETIVEDPTTQGKRTTDINDELQIKNAQKVFGPDTMLQPYETMNKIGDKNDKKNYLRVESVSFPGDAAMETQVISSDTKNFDNHGFEFLAGTQEVHAPVPHYYMYGPDGRNTETKADFSLNHVLNASSKEVVEDVMNCDNSAGSQSDITTKSCQSSHSDDLFRSHPRNESSSVANTAKSSSGLEIASEDKADGKSRPIQSSASDSFVDLQQDKRQHSLKRLYSSPLTSSSISSAYTTSQSPKTNSHSECPTVLHMKFPKDFELPSKEDLLKHFRQFGPLDHVKTKVFFYTGSAQVVFLHRLDAEAAYQYAKRKKTFYGRANVRFWIRPSENLAVATKFPVPVSVSSTASSTSSLQSCLKMSNLEDQNTKRKLQNVRFTTETQINSSSDAMRSSGTFTPSASGGFDGEVVRDISEPLLVLLERCHQQMCTLREVLGLQSYYSMFTHANLEHDPKYNKELT</sequence>
<protein>
    <recommendedName>
        <fullName evidence="2">PWWP domain-containing protein</fullName>
    </recommendedName>
</protein>
<feature type="domain" description="PWWP" evidence="2">
    <location>
        <begin position="76"/>
        <end position="127"/>
    </location>
</feature>
<dbReference type="AlphaFoldDB" id="A0AAP0LJ75"/>
<dbReference type="Proteomes" id="UP001420932">
    <property type="component" value="Unassembled WGS sequence"/>
</dbReference>
<proteinExistence type="predicted"/>
<feature type="region of interest" description="Disordered" evidence="1">
    <location>
        <begin position="591"/>
        <end position="659"/>
    </location>
</feature>
<accession>A0AAP0LJ75</accession>
<gene>
    <name evidence="3" type="ORF">Syun_002735</name>
</gene>
<feature type="compositionally biased region" description="Basic and acidic residues" evidence="1">
    <location>
        <begin position="607"/>
        <end position="618"/>
    </location>
</feature>
<feature type="region of interest" description="Disordered" evidence="1">
    <location>
        <begin position="678"/>
        <end position="699"/>
    </location>
</feature>
<evidence type="ECO:0000259" key="2">
    <source>
        <dbReference type="PROSITE" id="PS50812"/>
    </source>
</evidence>
<feature type="compositionally biased region" description="Low complexity" evidence="1">
    <location>
        <begin position="678"/>
        <end position="690"/>
    </location>
</feature>
<dbReference type="Gene3D" id="2.30.30.140">
    <property type="match status" value="1"/>
</dbReference>
<dbReference type="CDD" id="cd05162">
    <property type="entry name" value="PWWP"/>
    <property type="match status" value="1"/>
</dbReference>
<evidence type="ECO:0000313" key="3">
    <source>
        <dbReference type="EMBL" id="KAK9170595.1"/>
    </source>
</evidence>
<evidence type="ECO:0000256" key="1">
    <source>
        <dbReference type="SAM" id="MobiDB-lite"/>
    </source>
</evidence>
<feature type="region of interest" description="Disordered" evidence="1">
    <location>
        <begin position="43"/>
        <end position="65"/>
    </location>
</feature>
<comment type="caution">
    <text evidence="3">The sequence shown here is derived from an EMBL/GenBank/DDBJ whole genome shotgun (WGS) entry which is preliminary data.</text>
</comment>
<keyword evidence="4" id="KW-1185">Reference proteome</keyword>
<dbReference type="InterPro" id="IPR052657">
    <property type="entry name" value="PDP_family_Arabidopsis"/>
</dbReference>
<evidence type="ECO:0000313" key="4">
    <source>
        <dbReference type="Proteomes" id="UP001420932"/>
    </source>
</evidence>
<feature type="compositionally biased region" description="Acidic residues" evidence="1">
    <location>
        <begin position="47"/>
        <end position="65"/>
    </location>
</feature>
<dbReference type="InterPro" id="IPR000313">
    <property type="entry name" value="PWWP_dom"/>
</dbReference>
<name>A0AAP0LJ75_9MAGN</name>
<dbReference type="PANTHER" id="PTHR10688:SF2">
    <property type="entry name" value="PWWP DOMAIN-CONTAINING PROTEIN"/>
    <property type="match status" value="1"/>
</dbReference>
<reference evidence="3 4" key="1">
    <citation type="submission" date="2024-01" db="EMBL/GenBank/DDBJ databases">
        <title>Genome assemblies of Stephania.</title>
        <authorList>
            <person name="Yang L."/>
        </authorList>
    </citation>
    <scope>NUCLEOTIDE SEQUENCE [LARGE SCALE GENOMIC DNA]</scope>
    <source>
        <strain evidence="3">YNDBR</strain>
        <tissue evidence="3">Leaf</tissue>
    </source>
</reference>
<feature type="compositionally biased region" description="Low complexity" evidence="1">
    <location>
        <begin position="620"/>
        <end position="631"/>
    </location>
</feature>
<dbReference type="SUPFAM" id="SSF63748">
    <property type="entry name" value="Tudor/PWWP/MBT"/>
    <property type="match status" value="1"/>
</dbReference>
<dbReference type="GO" id="GO:0003676">
    <property type="term" value="F:nucleic acid binding"/>
    <property type="evidence" value="ECO:0007669"/>
    <property type="project" value="InterPro"/>
</dbReference>
<dbReference type="PANTHER" id="PTHR10688">
    <property type="entry name" value="PWWP DOMAIN-CONTAINING PROTEIN"/>
    <property type="match status" value="1"/>
</dbReference>
<dbReference type="EMBL" id="JBBNAF010000001">
    <property type="protein sequence ID" value="KAK9170595.1"/>
    <property type="molecule type" value="Genomic_DNA"/>
</dbReference>